<feature type="compositionally biased region" description="Low complexity" evidence="1">
    <location>
        <begin position="464"/>
        <end position="481"/>
    </location>
</feature>
<feature type="region of interest" description="Disordered" evidence="1">
    <location>
        <begin position="356"/>
        <end position="375"/>
    </location>
</feature>
<feature type="compositionally biased region" description="Polar residues" evidence="1">
    <location>
        <begin position="1"/>
        <end position="13"/>
    </location>
</feature>
<feature type="region of interest" description="Disordered" evidence="1">
    <location>
        <begin position="521"/>
        <end position="602"/>
    </location>
</feature>
<accession>A0A4V3SI43</accession>
<organism evidence="2 3">
    <name type="scientific">Ascodesmis nigricans</name>
    <dbReference type="NCBI Taxonomy" id="341454"/>
    <lineage>
        <taxon>Eukaryota</taxon>
        <taxon>Fungi</taxon>
        <taxon>Dikarya</taxon>
        <taxon>Ascomycota</taxon>
        <taxon>Pezizomycotina</taxon>
        <taxon>Pezizomycetes</taxon>
        <taxon>Pezizales</taxon>
        <taxon>Ascodesmidaceae</taxon>
        <taxon>Ascodesmis</taxon>
    </lineage>
</organism>
<sequence>MSRQKTPMNTATPQAFGAHLMPTADELGMRDSTPPPMESPLPRTPKPQRFVSPPKTPVPGLTPSFGQDNSDNPNFALGMSIPRPSSALSTCSDASDSSVDSNTTYTTTSASCTSVEDNEDKDTTPTDSMRKGKAPQGQFLTVPGQEAPATSLEKKNKRKTVWTEEMDAHLWRTYALYQADPKMTPFYLVPGQAPPLGVCHKVAREARRSWKEDKLNGTWRSPLPVTPNKSRSTSAVSTEPVNRGDALRKTSPYSFPASEASTRRRLRELCRMNYGPSRKPYHFHQQGRRTPAPNETIKAISNNVSPSPARGRFFGRARDPLSSTRGMALSLATSTAPSMRPGGVLASITAGRDVDFDSSGSVTPTGSKPQKPLPGIADIIQNATTRSRPTSLHESLASESRASLDIPQDSEATNRRASFPAGRALLPPLELNSSGSPYSTWPRRLKRSDADGDDDFATEACSDTSSTTTINPPTSTTNTITPAPPQRRLRRGNVTDLFDASSEASQAPHTAPLLKTRTRIRGHTISAGTNPFTSARRRPRPNAPLLTVTGPVSYDTPGNTQERSPLAKREKLDIELGDLEGAGNAKKRLGSPFMERLLGRRK</sequence>
<dbReference type="Proteomes" id="UP000298138">
    <property type="component" value="Unassembled WGS sequence"/>
</dbReference>
<dbReference type="STRING" id="341454.A0A4V3SI43"/>
<feature type="compositionally biased region" description="Polar residues" evidence="1">
    <location>
        <begin position="64"/>
        <end position="73"/>
    </location>
</feature>
<feature type="compositionally biased region" description="Polar residues" evidence="1">
    <location>
        <begin position="227"/>
        <end position="240"/>
    </location>
</feature>
<dbReference type="AlphaFoldDB" id="A0A4V3SI43"/>
<dbReference type="InParanoid" id="A0A4V3SI43"/>
<keyword evidence="3" id="KW-1185">Reference proteome</keyword>
<evidence type="ECO:0000256" key="1">
    <source>
        <dbReference type="SAM" id="MobiDB-lite"/>
    </source>
</evidence>
<evidence type="ECO:0000313" key="3">
    <source>
        <dbReference type="Proteomes" id="UP000298138"/>
    </source>
</evidence>
<evidence type="ECO:0000313" key="2">
    <source>
        <dbReference type="EMBL" id="TGZ78674.1"/>
    </source>
</evidence>
<feature type="compositionally biased region" description="Polar residues" evidence="1">
    <location>
        <begin position="358"/>
        <end position="368"/>
    </location>
</feature>
<protein>
    <submittedName>
        <fullName evidence="2">Uncharacterized protein</fullName>
    </submittedName>
</protein>
<feature type="compositionally biased region" description="Polar residues" evidence="1">
    <location>
        <begin position="384"/>
        <end position="401"/>
    </location>
</feature>
<feature type="region of interest" description="Disordered" evidence="1">
    <location>
        <begin position="384"/>
        <end position="488"/>
    </location>
</feature>
<feature type="region of interest" description="Disordered" evidence="1">
    <location>
        <begin position="217"/>
        <end position="260"/>
    </location>
</feature>
<gene>
    <name evidence="2" type="ORF">EX30DRAFT_350892</name>
</gene>
<feature type="compositionally biased region" description="Basic and acidic residues" evidence="1">
    <location>
        <begin position="121"/>
        <end position="130"/>
    </location>
</feature>
<dbReference type="OrthoDB" id="419770at2759"/>
<reference evidence="2 3" key="1">
    <citation type="submission" date="2019-04" db="EMBL/GenBank/DDBJ databases">
        <title>Comparative genomics and transcriptomics to analyze fruiting body development in filamentous ascomycetes.</title>
        <authorList>
            <consortium name="DOE Joint Genome Institute"/>
            <person name="Lutkenhaus R."/>
            <person name="Traeger S."/>
            <person name="Breuer J."/>
            <person name="Kuo A."/>
            <person name="Lipzen A."/>
            <person name="Pangilinan J."/>
            <person name="Dilworth D."/>
            <person name="Sandor L."/>
            <person name="Poggeler S."/>
            <person name="Barry K."/>
            <person name="Grigoriev I.V."/>
            <person name="Nowrousian M."/>
        </authorList>
    </citation>
    <scope>NUCLEOTIDE SEQUENCE [LARGE SCALE GENOMIC DNA]</scope>
    <source>
        <strain evidence="2 3">CBS 389.68</strain>
    </source>
</reference>
<feature type="region of interest" description="Disordered" evidence="1">
    <location>
        <begin position="1"/>
        <end position="159"/>
    </location>
</feature>
<name>A0A4V3SI43_9PEZI</name>
<feature type="compositionally biased region" description="Basic and acidic residues" evidence="1">
    <location>
        <begin position="565"/>
        <end position="574"/>
    </location>
</feature>
<proteinExistence type="predicted"/>
<dbReference type="EMBL" id="ML220139">
    <property type="protein sequence ID" value="TGZ78674.1"/>
    <property type="molecule type" value="Genomic_DNA"/>
</dbReference>
<feature type="compositionally biased region" description="Low complexity" evidence="1">
    <location>
        <begin position="95"/>
        <end position="114"/>
    </location>
</feature>
<feature type="compositionally biased region" description="Pro residues" evidence="1">
    <location>
        <begin position="33"/>
        <end position="45"/>
    </location>
</feature>